<feature type="non-terminal residue" evidence="9">
    <location>
        <position position="148"/>
    </location>
</feature>
<evidence type="ECO:0000256" key="3">
    <source>
        <dbReference type="ARBA" id="ARBA00022741"/>
    </source>
</evidence>
<evidence type="ECO:0000259" key="8">
    <source>
        <dbReference type="Pfam" id="PF02540"/>
    </source>
</evidence>
<comment type="pathway">
    <text evidence="1">Cofactor biosynthesis; NAD(+) biosynthesis.</text>
</comment>
<dbReference type="InterPro" id="IPR014729">
    <property type="entry name" value="Rossmann-like_a/b/a_fold"/>
</dbReference>
<comment type="caution">
    <text evidence="9">The sequence shown here is derived from an EMBL/GenBank/DDBJ whole genome shotgun (WGS) entry which is preliminary data.</text>
</comment>
<dbReference type="GO" id="GO:0004359">
    <property type="term" value="F:glutaminase activity"/>
    <property type="evidence" value="ECO:0007669"/>
    <property type="project" value="InterPro"/>
</dbReference>
<evidence type="ECO:0000256" key="5">
    <source>
        <dbReference type="ARBA" id="ARBA00023027"/>
    </source>
</evidence>
<dbReference type="InterPro" id="IPR003694">
    <property type="entry name" value="NAD_synthase"/>
</dbReference>
<dbReference type="UniPathway" id="UPA00253">
    <property type="reaction ID" value="UER00333"/>
</dbReference>
<evidence type="ECO:0000256" key="1">
    <source>
        <dbReference type="ARBA" id="ARBA00004790"/>
    </source>
</evidence>
<evidence type="ECO:0000256" key="2">
    <source>
        <dbReference type="ARBA" id="ARBA00022598"/>
    </source>
</evidence>
<gene>
    <name evidence="9" type="ORF">A2V91_05320</name>
</gene>
<dbReference type="GO" id="GO:0005524">
    <property type="term" value="F:ATP binding"/>
    <property type="evidence" value="ECO:0007669"/>
    <property type="project" value="UniProtKB-KW"/>
</dbReference>
<keyword evidence="2 6" id="KW-0436">Ligase</keyword>
<protein>
    <recommendedName>
        <fullName evidence="7">NH(3)-dependent NAD(+) synthetase</fullName>
        <ecNumber evidence="7">6.3.1.5</ecNumber>
    </recommendedName>
</protein>
<dbReference type="GO" id="GO:0009435">
    <property type="term" value="P:NAD+ biosynthetic process"/>
    <property type="evidence" value="ECO:0007669"/>
    <property type="project" value="UniProtKB-UniPathway"/>
</dbReference>
<dbReference type="AlphaFoldDB" id="A0A1F6SW40"/>
<dbReference type="PANTHER" id="PTHR23090">
    <property type="entry name" value="NH 3 /GLUTAMINE-DEPENDENT NAD + SYNTHETASE"/>
    <property type="match status" value="1"/>
</dbReference>
<dbReference type="GO" id="GO:0003952">
    <property type="term" value="F:NAD+ synthase (glutamine-hydrolyzing) activity"/>
    <property type="evidence" value="ECO:0007669"/>
    <property type="project" value="InterPro"/>
</dbReference>
<sequence length="148" mass="15796">DYIGKNQFRGAVLGLSGGIDSALTLCLAVDAIGPGRVEAVMMPSRYTAAMSLEDARRLATALGVTCREIPIEPMFEAFLAALQEEFRDMQPDTTEENIQARVRGVLLMAISNKTGKIVLTTGNKSEMSVGYATLYGDMAGGFAAIKDV</sequence>
<evidence type="ECO:0000256" key="6">
    <source>
        <dbReference type="RuleBase" id="RU003811"/>
    </source>
</evidence>
<dbReference type="Gene3D" id="3.40.50.620">
    <property type="entry name" value="HUPs"/>
    <property type="match status" value="1"/>
</dbReference>
<feature type="domain" description="NAD/GMP synthase" evidence="8">
    <location>
        <begin position="1"/>
        <end position="148"/>
    </location>
</feature>
<accession>A0A1F6SW40</accession>
<evidence type="ECO:0000256" key="7">
    <source>
        <dbReference type="RuleBase" id="RU003812"/>
    </source>
</evidence>
<evidence type="ECO:0000313" key="9">
    <source>
        <dbReference type="EMBL" id="OGI37063.1"/>
    </source>
</evidence>
<dbReference type="SUPFAM" id="SSF52402">
    <property type="entry name" value="Adenine nucleotide alpha hydrolases-like"/>
    <property type="match status" value="1"/>
</dbReference>
<dbReference type="NCBIfam" id="TIGR00552">
    <property type="entry name" value="nadE"/>
    <property type="match status" value="1"/>
</dbReference>
<evidence type="ECO:0000313" key="10">
    <source>
        <dbReference type="Proteomes" id="UP000179334"/>
    </source>
</evidence>
<dbReference type="Pfam" id="PF02540">
    <property type="entry name" value="NAD_synthase"/>
    <property type="match status" value="1"/>
</dbReference>
<organism evidence="9 10">
    <name type="scientific">Candidatus Muproteobacteria bacterium RBG_16_64_10</name>
    <dbReference type="NCBI Taxonomy" id="1817757"/>
    <lineage>
        <taxon>Bacteria</taxon>
        <taxon>Pseudomonadati</taxon>
        <taxon>Pseudomonadota</taxon>
        <taxon>Candidatus Muproteobacteria</taxon>
    </lineage>
</organism>
<dbReference type="GO" id="GO:0005737">
    <property type="term" value="C:cytoplasm"/>
    <property type="evidence" value="ECO:0007669"/>
    <property type="project" value="InterPro"/>
</dbReference>
<dbReference type="PANTHER" id="PTHR23090:SF9">
    <property type="entry name" value="GLUTAMINE-DEPENDENT NAD(+) SYNTHETASE"/>
    <property type="match status" value="1"/>
</dbReference>
<comment type="catalytic activity">
    <reaction evidence="7">
        <text>deamido-NAD(+) + NH4(+) + ATP = AMP + diphosphate + NAD(+) + H(+)</text>
        <dbReference type="Rhea" id="RHEA:21188"/>
        <dbReference type="ChEBI" id="CHEBI:15378"/>
        <dbReference type="ChEBI" id="CHEBI:28938"/>
        <dbReference type="ChEBI" id="CHEBI:30616"/>
        <dbReference type="ChEBI" id="CHEBI:33019"/>
        <dbReference type="ChEBI" id="CHEBI:57540"/>
        <dbReference type="ChEBI" id="CHEBI:58437"/>
        <dbReference type="ChEBI" id="CHEBI:456215"/>
        <dbReference type="EC" id="6.3.1.5"/>
    </reaction>
</comment>
<dbReference type="EMBL" id="MFSR01000105">
    <property type="protein sequence ID" value="OGI37063.1"/>
    <property type="molecule type" value="Genomic_DNA"/>
</dbReference>
<keyword evidence="3 6" id="KW-0547">Nucleotide-binding</keyword>
<comment type="similarity">
    <text evidence="6">Belongs to the NAD synthetase family.</text>
</comment>
<keyword evidence="4 6" id="KW-0067">ATP-binding</keyword>
<reference evidence="9 10" key="1">
    <citation type="journal article" date="2016" name="Nat. Commun.">
        <title>Thousands of microbial genomes shed light on interconnected biogeochemical processes in an aquifer system.</title>
        <authorList>
            <person name="Anantharaman K."/>
            <person name="Brown C.T."/>
            <person name="Hug L.A."/>
            <person name="Sharon I."/>
            <person name="Castelle C.J."/>
            <person name="Probst A.J."/>
            <person name="Thomas B.C."/>
            <person name="Singh A."/>
            <person name="Wilkins M.J."/>
            <person name="Karaoz U."/>
            <person name="Brodie E.L."/>
            <person name="Williams K.H."/>
            <person name="Hubbard S.S."/>
            <person name="Banfield J.F."/>
        </authorList>
    </citation>
    <scope>NUCLEOTIDE SEQUENCE [LARGE SCALE GENOMIC DNA]</scope>
</reference>
<dbReference type="EC" id="6.3.1.5" evidence="7"/>
<name>A0A1F6SW40_9PROT</name>
<keyword evidence="5 6" id="KW-0520">NAD</keyword>
<evidence type="ECO:0000256" key="4">
    <source>
        <dbReference type="ARBA" id="ARBA00022840"/>
    </source>
</evidence>
<dbReference type="Proteomes" id="UP000179334">
    <property type="component" value="Unassembled WGS sequence"/>
</dbReference>
<proteinExistence type="inferred from homology"/>
<dbReference type="CDD" id="cd00553">
    <property type="entry name" value="NAD_synthase"/>
    <property type="match status" value="1"/>
</dbReference>
<dbReference type="InterPro" id="IPR022310">
    <property type="entry name" value="NAD/GMP_synthase"/>
</dbReference>
<dbReference type="GO" id="GO:0008795">
    <property type="term" value="F:NAD+ synthase activity"/>
    <property type="evidence" value="ECO:0007669"/>
    <property type="project" value="UniProtKB-EC"/>
</dbReference>
<feature type="non-terminal residue" evidence="9">
    <location>
        <position position="1"/>
    </location>
</feature>